<dbReference type="InterPro" id="IPR007498">
    <property type="entry name" value="PqiA-like"/>
</dbReference>
<keyword evidence="4" id="KW-0997">Cell inner membrane</keyword>
<feature type="transmembrane region" description="Helical" evidence="8">
    <location>
        <begin position="255"/>
        <end position="272"/>
    </location>
</feature>
<feature type="transmembrane region" description="Helical" evidence="8">
    <location>
        <begin position="144"/>
        <end position="165"/>
    </location>
</feature>
<keyword evidence="5 8" id="KW-0812">Transmembrane</keyword>
<evidence type="ECO:0000256" key="2">
    <source>
        <dbReference type="ARBA" id="ARBA00007555"/>
    </source>
</evidence>
<evidence type="ECO:0000256" key="7">
    <source>
        <dbReference type="ARBA" id="ARBA00023136"/>
    </source>
</evidence>
<comment type="subcellular location">
    <subcellularLocation>
        <location evidence="1">Cell inner membrane</location>
        <topology evidence="1">Multi-pass membrane protein</topology>
    </subcellularLocation>
</comment>
<gene>
    <name evidence="9" type="ORF">VIN01S_16080</name>
</gene>
<feature type="transmembrane region" description="Helical" evidence="8">
    <location>
        <begin position="92"/>
        <end position="116"/>
    </location>
</feature>
<feature type="transmembrane region" description="Helical" evidence="8">
    <location>
        <begin position="356"/>
        <end position="377"/>
    </location>
</feature>
<feature type="transmembrane region" description="Helical" evidence="8">
    <location>
        <begin position="307"/>
        <end position="331"/>
    </location>
</feature>
<keyword evidence="3" id="KW-1003">Cell membrane</keyword>
<comment type="caution">
    <text evidence="9">The sequence shown here is derived from an EMBL/GenBank/DDBJ whole genome shotgun (WGS) entry which is preliminary data.</text>
</comment>
<dbReference type="OrthoDB" id="9800207at2"/>
<dbReference type="InterPro" id="IPR005219">
    <property type="entry name" value="PqiA-like_proteobact"/>
</dbReference>
<dbReference type="Proteomes" id="UP000318717">
    <property type="component" value="Unassembled WGS sequence"/>
</dbReference>
<dbReference type="GO" id="GO:0005886">
    <property type="term" value="C:plasma membrane"/>
    <property type="evidence" value="ECO:0007669"/>
    <property type="project" value="UniProtKB-SubCell"/>
</dbReference>
<dbReference type="PANTHER" id="PTHR30462">
    <property type="entry name" value="INTERMEMBRANE TRANSPORT PROTEIN PQIB-RELATED"/>
    <property type="match status" value="1"/>
</dbReference>
<accession>A0A4Y3HX13</accession>
<evidence type="ECO:0000313" key="9">
    <source>
        <dbReference type="EMBL" id="GEA50804.1"/>
    </source>
</evidence>
<evidence type="ECO:0000256" key="5">
    <source>
        <dbReference type="ARBA" id="ARBA00022692"/>
    </source>
</evidence>
<protein>
    <submittedName>
        <fullName evidence="9">Paraquat-inducible protein A</fullName>
    </submittedName>
</protein>
<keyword evidence="10" id="KW-1185">Reference proteome</keyword>
<reference evidence="9 10" key="1">
    <citation type="submission" date="2019-06" db="EMBL/GenBank/DDBJ databases">
        <title>Whole genome shotgun sequence of Vibrio inusitatus NBRC 102082.</title>
        <authorList>
            <person name="Hosoyama A."/>
            <person name="Uohara A."/>
            <person name="Ohji S."/>
            <person name="Ichikawa N."/>
        </authorList>
    </citation>
    <scope>NUCLEOTIDE SEQUENCE [LARGE SCALE GENOMIC DNA]</scope>
    <source>
        <strain evidence="9 10">NBRC 102082</strain>
    </source>
</reference>
<name>A0A4Y3HX13_9VIBR</name>
<dbReference type="Pfam" id="PF04403">
    <property type="entry name" value="PqiA"/>
    <property type="match status" value="2"/>
</dbReference>
<evidence type="ECO:0000256" key="8">
    <source>
        <dbReference type="SAM" id="Phobius"/>
    </source>
</evidence>
<feature type="transmembrane region" description="Helical" evidence="8">
    <location>
        <begin position="389"/>
        <end position="406"/>
    </location>
</feature>
<dbReference type="NCBIfam" id="TIGR00155">
    <property type="entry name" value="pqiA_fam"/>
    <property type="match status" value="1"/>
</dbReference>
<evidence type="ECO:0000256" key="4">
    <source>
        <dbReference type="ARBA" id="ARBA00022519"/>
    </source>
</evidence>
<dbReference type="InterPro" id="IPR051800">
    <property type="entry name" value="PqiA-PqiB_transport"/>
</dbReference>
<evidence type="ECO:0000313" key="10">
    <source>
        <dbReference type="Proteomes" id="UP000318717"/>
    </source>
</evidence>
<comment type="similarity">
    <text evidence="2">Belongs to the PqiA family.</text>
</comment>
<keyword evidence="6 8" id="KW-1133">Transmembrane helix</keyword>
<keyword evidence="7 8" id="KW-0472">Membrane</keyword>
<organism evidence="9 10">
    <name type="scientific">Vibrio inusitatus NBRC 102082</name>
    <dbReference type="NCBI Taxonomy" id="1219070"/>
    <lineage>
        <taxon>Bacteria</taxon>
        <taxon>Pseudomonadati</taxon>
        <taxon>Pseudomonadota</taxon>
        <taxon>Gammaproteobacteria</taxon>
        <taxon>Vibrionales</taxon>
        <taxon>Vibrionaceae</taxon>
        <taxon>Vibrio</taxon>
    </lineage>
</organism>
<sequence length="413" mass="46547">MSIISCHECGIASDVERLKAGEVARCPRCHSHLLSSDRDPVQGPVCYALASLIAFAASLAYPFMSFSIQGITQQISLYQAAKVLANFGNDTLSVLLISSVLVLPAIYLICLLYLYFCISNRELKQFTTGLQIKTLKFLTRIKPWLLVDVFLIGVLVSLVKISALADVSMGISFWAFAIFTCLMVKTIATADLFWVWQQLFPYDDTDAEQISGHCVQDKNHLSCHVCGLIHQYTENEIRCNRCATRLHTFEPKQNLQVVWAFLLTSMVFYLPANLYPMMYTSALGSNSQGSTILGGVIELWEMGDYPVALIILFASILIPIAKMMSLSFLFWHAKRVQHMPFEASYRYLKLYRVTEFIGRWSMIDIFVVAILVALVQIDGIMVIYPGPAALYFAAVVIFTMLSAMTFDSRMMWR</sequence>
<dbReference type="PANTHER" id="PTHR30462:SF3">
    <property type="entry name" value="INTERMEMBRANE TRANSPORT PROTEIN PQIA"/>
    <property type="match status" value="1"/>
</dbReference>
<feature type="transmembrane region" description="Helical" evidence="8">
    <location>
        <begin position="45"/>
        <end position="64"/>
    </location>
</feature>
<feature type="transmembrane region" description="Helical" evidence="8">
    <location>
        <begin position="171"/>
        <end position="196"/>
    </location>
</feature>
<evidence type="ECO:0000256" key="1">
    <source>
        <dbReference type="ARBA" id="ARBA00004429"/>
    </source>
</evidence>
<dbReference type="EMBL" id="BJLF01000006">
    <property type="protein sequence ID" value="GEA50804.1"/>
    <property type="molecule type" value="Genomic_DNA"/>
</dbReference>
<evidence type="ECO:0000256" key="6">
    <source>
        <dbReference type="ARBA" id="ARBA00022989"/>
    </source>
</evidence>
<proteinExistence type="inferred from homology"/>
<dbReference type="AlphaFoldDB" id="A0A4Y3HX13"/>
<dbReference type="RefSeq" id="WP_141345147.1">
    <property type="nucleotide sequence ID" value="NZ_BJLF01000006.1"/>
</dbReference>
<evidence type="ECO:0000256" key="3">
    <source>
        <dbReference type="ARBA" id="ARBA00022475"/>
    </source>
</evidence>